<keyword evidence="11" id="KW-0969">Cilium</keyword>
<evidence type="ECO:0000256" key="9">
    <source>
        <dbReference type="NCBIfam" id="TIGR01400"/>
    </source>
</evidence>
<keyword evidence="5 10" id="KW-0812">Transmembrane</keyword>
<evidence type="ECO:0000256" key="10">
    <source>
        <dbReference type="RuleBase" id="RU362071"/>
    </source>
</evidence>
<dbReference type="GO" id="GO:0009425">
    <property type="term" value="C:bacterial-type flagellum basal body"/>
    <property type="evidence" value="ECO:0007669"/>
    <property type="project" value="UniProtKB-SubCell"/>
</dbReference>
<keyword evidence="6 10" id="KW-1133">Transmembrane helix</keyword>
<dbReference type="PANTHER" id="PTHR30065:SF8">
    <property type="entry name" value="FLAGELLAR BIOSYNTHETIC PROTEIN FLIR"/>
    <property type="match status" value="1"/>
</dbReference>
<evidence type="ECO:0000256" key="7">
    <source>
        <dbReference type="ARBA" id="ARBA00023136"/>
    </source>
</evidence>
<evidence type="ECO:0000256" key="5">
    <source>
        <dbReference type="ARBA" id="ARBA00022692"/>
    </source>
</evidence>
<comment type="function">
    <text evidence="1 10">Role in flagellar biosynthesis.</text>
</comment>
<evidence type="ECO:0000256" key="4">
    <source>
        <dbReference type="ARBA" id="ARBA00022475"/>
    </source>
</evidence>
<evidence type="ECO:0000256" key="8">
    <source>
        <dbReference type="ARBA" id="ARBA00023143"/>
    </source>
</evidence>
<evidence type="ECO:0000256" key="2">
    <source>
        <dbReference type="ARBA" id="ARBA00009772"/>
    </source>
</evidence>
<dbReference type="NCBIfam" id="TIGR01400">
    <property type="entry name" value="fliR"/>
    <property type="match status" value="1"/>
</dbReference>
<reference evidence="11 12" key="1">
    <citation type="submission" date="2018-01" db="EMBL/GenBank/DDBJ databases">
        <title>The draft genome sequence of Halioglobus japonicus S1-36.</title>
        <authorList>
            <person name="Du Z.-J."/>
            <person name="Shi M.-J."/>
        </authorList>
    </citation>
    <scope>NUCLEOTIDE SEQUENCE [LARGE SCALE GENOMIC DNA]</scope>
    <source>
        <strain evidence="11 12">S1-36</strain>
    </source>
</reference>
<protein>
    <recommendedName>
        <fullName evidence="3 9">Flagellar biosynthetic protein FliR</fullName>
    </recommendedName>
</protein>
<dbReference type="AlphaFoldDB" id="A0AAP8MDZ0"/>
<feature type="transmembrane region" description="Helical" evidence="10">
    <location>
        <begin position="185"/>
        <end position="205"/>
    </location>
</feature>
<evidence type="ECO:0000256" key="1">
    <source>
        <dbReference type="ARBA" id="ARBA00002578"/>
    </source>
</evidence>
<keyword evidence="7 10" id="KW-0472">Membrane</keyword>
<comment type="caution">
    <text evidence="11">The sequence shown here is derived from an EMBL/GenBank/DDBJ whole genome shotgun (WGS) entry which is preliminary data.</text>
</comment>
<dbReference type="Pfam" id="PF01311">
    <property type="entry name" value="Bac_export_1"/>
    <property type="match status" value="1"/>
</dbReference>
<dbReference type="GO" id="GO:0005886">
    <property type="term" value="C:plasma membrane"/>
    <property type="evidence" value="ECO:0007669"/>
    <property type="project" value="UniProtKB-SubCell"/>
</dbReference>
<comment type="similarity">
    <text evidence="2 10">Belongs to the FliR/MopE/SpaR family.</text>
</comment>
<dbReference type="PRINTS" id="PR00953">
    <property type="entry name" value="TYPE3IMRPROT"/>
</dbReference>
<dbReference type="Proteomes" id="UP000235162">
    <property type="component" value="Unassembled WGS sequence"/>
</dbReference>
<dbReference type="PANTHER" id="PTHR30065">
    <property type="entry name" value="FLAGELLAR BIOSYNTHETIC PROTEIN FLIR"/>
    <property type="match status" value="1"/>
</dbReference>
<dbReference type="InterPro" id="IPR002010">
    <property type="entry name" value="T3SS_IM_R"/>
</dbReference>
<dbReference type="RefSeq" id="WP_066057664.1">
    <property type="nucleotide sequence ID" value="NZ_BMYL01000002.1"/>
</dbReference>
<keyword evidence="11" id="KW-0282">Flagellum</keyword>
<feature type="transmembrane region" description="Helical" evidence="10">
    <location>
        <begin position="212"/>
        <end position="234"/>
    </location>
</feature>
<keyword evidence="4 10" id="KW-1003">Cell membrane</keyword>
<keyword evidence="12" id="KW-1185">Reference proteome</keyword>
<comment type="subcellular location">
    <subcellularLocation>
        <location evidence="10">Cell membrane</location>
        <topology evidence="10">Multi-pass membrane protein</topology>
    </subcellularLocation>
    <subcellularLocation>
        <location evidence="10">Bacterial flagellum basal body</location>
    </subcellularLocation>
</comment>
<keyword evidence="8 10" id="KW-0975">Bacterial flagellum</keyword>
<dbReference type="InterPro" id="IPR006303">
    <property type="entry name" value="FliR"/>
</dbReference>
<accession>A0AAP8MDZ0</accession>
<dbReference type="KEGG" id="hja:BST95_07370"/>
<keyword evidence="11" id="KW-0966">Cell projection</keyword>
<dbReference type="GO" id="GO:0006605">
    <property type="term" value="P:protein targeting"/>
    <property type="evidence" value="ECO:0007669"/>
    <property type="project" value="UniProtKB-UniRule"/>
</dbReference>
<sequence length="263" mass="28357">MLEVSFTELETWLSQFFWPFVRISGLVASAPLLGHQSIPMQAKIGLCVVLTIIVSPTLPPLPDVPMLSWSSAAIIAEQVIIGVAMGTTMRVVFASVQAAGDFIGLQMGLAFAAFFSPDTNTNTMIVARILYIVSLLLFVALDGHLLLIAAVAQSFQLLPIAALSINSEGFYSLAMFGGQIFKTGLLLALPVLCMLLIINLSMGILNRSAPQFTVFTVGFPISLGLGILLIALLMTRLQPVLEEVFDRGLEFIDFLLTRGLVVI</sequence>
<evidence type="ECO:0000256" key="3">
    <source>
        <dbReference type="ARBA" id="ARBA00021717"/>
    </source>
</evidence>
<dbReference type="EMBL" id="PKUR01000002">
    <property type="protein sequence ID" value="PLW86080.1"/>
    <property type="molecule type" value="Genomic_DNA"/>
</dbReference>
<feature type="transmembrane region" description="Helical" evidence="10">
    <location>
        <begin position="12"/>
        <end position="32"/>
    </location>
</feature>
<evidence type="ECO:0000313" key="11">
    <source>
        <dbReference type="EMBL" id="PLW86080.1"/>
    </source>
</evidence>
<gene>
    <name evidence="11" type="primary">fliR</name>
    <name evidence="11" type="ORF">C0029_06415</name>
</gene>
<dbReference type="GO" id="GO:0044780">
    <property type="term" value="P:bacterial-type flagellum assembly"/>
    <property type="evidence" value="ECO:0007669"/>
    <property type="project" value="UniProtKB-UniRule"/>
</dbReference>
<organism evidence="11 12">
    <name type="scientific">Halioglobus japonicus</name>
    <dbReference type="NCBI Taxonomy" id="930805"/>
    <lineage>
        <taxon>Bacteria</taxon>
        <taxon>Pseudomonadati</taxon>
        <taxon>Pseudomonadota</taxon>
        <taxon>Gammaproteobacteria</taxon>
        <taxon>Cellvibrionales</taxon>
        <taxon>Halieaceae</taxon>
        <taxon>Halioglobus</taxon>
    </lineage>
</organism>
<feature type="transmembrane region" description="Helical" evidence="10">
    <location>
        <begin position="91"/>
        <end position="115"/>
    </location>
</feature>
<name>A0AAP8MDZ0_9GAMM</name>
<evidence type="ECO:0000256" key="6">
    <source>
        <dbReference type="ARBA" id="ARBA00022989"/>
    </source>
</evidence>
<evidence type="ECO:0000313" key="12">
    <source>
        <dbReference type="Proteomes" id="UP000235162"/>
    </source>
</evidence>
<feature type="transmembrane region" description="Helical" evidence="10">
    <location>
        <begin position="44"/>
        <end position="61"/>
    </location>
</feature>
<proteinExistence type="inferred from homology"/>